<dbReference type="InterPro" id="IPR011991">
    <property type="entry name" value="ArsR-like_HTH"/>
</dbReference>
<gene>
    <name evidence="5" type="ORF">HR057_01950</name>
</gene>
<dbReference type="Pfam" id="PF08223">
    <property type="entry name" value="PaaX_C"/>
    <property type="match status" value="1"/>
</dbReference>
<evidence type="ECO:0000259" key="2">
    <source>
        <dbReference type="Pfam" id="PF07848"/>
    </source>
</evidence>
<dbReference type="InterPro" id="IPR011965">
    <property type="entry name" value="PaaX_trns_reg"/>
</dbReference>
<name>A0A8J8GB97_9BACI</name>
<dbReference type="GO" id="GO:0006351">
    <property type="term" value="P:DNA-templated transcription"/>
    <property type="evidence" value="ECO:0007669"/>
    <property type="project" value="InterPro"/>
</dbReference>
<dbReference type="Proteomes" id="UP000625804">
    <property type="component" value="Unassembled WGS sequence"/>
</dbReference>
<protein>
    <submittedName>
        <fullName evidence="5">Phenylacetic acid degradation operon negative regulatory protein PaaX</fullName>
    </submittedName>
</protein>
<keyword evidence="6" id="KW-1185">Reference proteome</keyword>
<dbReference type="InterPro" id="IPR012906">
    <property type="entry name" value="PaaX-like_N"/>
</dbReference>
<dbReference type="PIRSF" id="PIRSF020623">
    <property type="entry name" value="PaaX"/>
    <property type="match status" value="1"/>
</dbReference>
<dbReference type="InterPro" id="IPR013225">
    <property type="entry name" value="PaaX_C"/>
</dbReference>
<accession>A0A8J8GB97</accession>
<dbReference type="CDD" id="cd00090">
    <property type="entry name" value="HTH_ARSR"/>
    <property type="match status" value="1"/>
</dbReference>
<dbReference type="RefSeq" id="WP_173729729.1">
    <property type="nucleotide sequence ID" value="NZ_JABTTE010000002.1"/>
</dbReference>
<feature type="domain" description="Transcriptional repressor PaaX-like N-terminal" evidence="2">
    <location>
        <begin position="3"/>
        <end position="70"/>
    </location>
</feature>
<keyword evidence="1" id="KW-0238">DNA-binding</keyword>
<feature type="domain" description="Transcriptional repressor PaaX-like C-terminal" evidence="3">
    <location>
        <begin position="173"/>
        <end position="265"/>
    </location>
</feature>
<dbReference type="EMBL" id="JABTTE010000002">
    <property type="protein sequence ID" value="NSL50522.1"/>
    <property type="molecule type" value="Genomic_DNA"/>
</dbReference>
<reference evidence="5" key="1">
    <citation type="submission" date="2020-06" db="EMBL/GenBank/DDBJ databases">
        <title>A novel thermopfilic bacterium from Erzurum, Turkey.</title>
        <authorList>
            <person name="Adiguzel A."/>
            <person name="Ay H."/>
            <person name="Baltaci M.O."/>
        </authorList>
    </citation>
    <scope>NUCLEOTIDE SEQUENCE</scope>
    <source>
        <strain evidence="5">P2</strain>
    </source>
</reference>
<dbReference type="SUPFAM" id="SSF46785">
    <property type="entry name" value="Winged helix' DNA-binding domain"/>
    <property type="match status" value="1"/>
</dbReference>
<organism evidence="5 6">
    <name type="scientific">Calidifontibacillus erzurumensis</name>
    <dbReference type="NCBI Taxonomy" id="2741433"/>
    <lineage>
        <taxon>Bacteria</taxon>
        <taxon>Bacillati</taxon>
        <taxon>Bacillota</taxon>
        <taxon>Bacilli</taxon>
        <taxon>Bacillales</taxon>
        <taxon>Bacillaceae</taxon>
        <taxon>Calidifontibacillus/Schinkia group</taxon>
        <taxon>Calidifontibacillus</taxon>
    </lineage>
</organism>
<dbReference type="Pfam" id="PF07848">
    <property type="entry name" value="PaaX"/>
    <property type="match status" value="1"/>
</dbReference>
<dbReference type="Gene3D" id="3.30.70.2650">
    <property type="match status" value="1"/>
</dbReference>
<dbReference type="Gene3D" id="1.10.10.10">
    <property type="entry name" value="Winged helix-like DNA-binding domain superfamily/Winged helix DNA-binding domain"/>
    <property type="match status" value="1"/>
</dbReference>
<evidence type="ECO:0000313" key="5">
    <source>
        <dbReference type="EMBL" id="NSL50522.1"/>
    </source>
</evidence>
<proteinExistence type="predicted"/>
<dbReference type="InterPro" id="IPR036388">
    <property type="entry name" value="WH-like_DNA-bd_sf"/>
</dbReference>
<dbReference type="GO" id="GO:0003677">
    <property type="term" value="F:DNA binding"/>
    <property type="evidence" value="ECO:0007669"/>
    <property type="project" value="UniProtKB-KW"/>
</dbReference>
<evidence type="ECO:0000259" key="3">
    <source>
        <dbReference type="Pfam" id="PF08223"/>
    </source>
</evidence>
<feature type="domain" description="Transcriptional repressor PaaX-like central Cas2-like" evidence="4">
    <location>
        <begin position="88"/>
        <end position="168"/>
    </location>
</feature>
<evidence type="ECO:0000256" key="1">
    <source>
        <dbReference type="ARBA" id="ARBA00023125"/>
    </source>
</evidence>
<dbReference type="InterPro" id="IPR048846">
    <property type="entry name" value="PaaX-like_central"/>
</dbReference>
<comment type="caution">
    <text evidence="5">The sequence shown here is derived from an EMBL/GenBank/DDBJ whole genome shotgun (WGS) entry which is preliminary data.</text>
</comment>
<evidence type="ECO:0000313" key="6">
    <source>
        <dbReference type="Proteomes" id="UP000625804"/>
    </source>
</evidence>
<dbReference type="Gene3D" id="1.20.58.1460">
    <property type="match status" value="1"/>
</dbReference>
<evidence type="ECO:0000259" key="4">
    <source>
        <dbReference type="Pfam" id="PF20803"/>
    </source>
</evidence>
<dbReference type="PANTHER" id="PTHR30319">
    <property type="entry name" value="PHENYLACETIC ACID REGULATOR-RELATED TRANSCRIPTIONAL REPRESSOR"/>
    <property type="match status" value="1"/>
</dbReference>
<dbReference type="InterPro" id="IPR036390">
    <property type="entry name" value="WH_DNA-bd_sf"/>
</dbReference>
<dbReference type="AlphaFoldDB" id="A0A8J8GB97"/>
<sequence>MKPRSLITTLFGDYIQFYGWEIWVGSLIKLMEKFGISESSVRGAILRMNKQGLLTVRKVGNKSYYSVTPKGKPRIEDGVRRVYSIGNRKWDGNWRIVSYSMPEELRDLRNQVRKELSWIGFGMLSNSLWVSPNYIENQVMDMIKNYNLEDYMVLFSSSKIVSHRNEDIIQKAWDFNELSKDYECFISTFQEKYEYFKEKAWEGHLSDEECFIERTYLVHEYRKFLFKDPGFPNDLLPENWIGNRARELFFNIHQLISIGAVRYFEEIFVKAPDQDIQVRREQAVNPFSDF</sequence>
<dbReference type="Pfam" id="PF20803">
    <property type="entry name" value="PaaX_M"/>
    <property type="match status" value="1"/>
</dbReference>
<dbReference type="PANTHER" id="PTHR30319:SF1">
    <property type="entry name" value="TRANSCRIPTIONAL REPRESSOR PAAX"/>
    <property type="match status" value="1"/>
</dbReference>